<keyword evidence="1" id="KW-0472">Membrane</keyword>
<sequence>MDELNEDQVKFEFLGIFVGMFIGILICAFVIEIMIGKSAEIALLVATGITIAFGTIMLFTVYLVYFLKTYTIITREDLKEFKKN</sequence>
<feature type="transmembrane region" description="Helical" evidence="1">
    <location>
        <begin position="41"/>
        <end position="65"/>
    </location>
</feature>
<accession>A0A0F9TXV2</accession>
<organism evidence="2">
    <name type="scientific">marine sediment metagenome</name>
    <dbReference type="NCBI Taxonomy" id="412755"/>
    <lineage>
        <taxon>unclassified sequences</taxon>
        <taxon>metagenomes</taxon>
        <taxon>ecological metagenomes</taxon>
    </lineage>
</organism>
<keyword evidence="1" id="KW-1133">Transmembrane helix</keyword>
<proteinExistence type="predicted"/>
<dbReference type="AlphaFoldDB" id="A0A0F9TXV2"/>
<evidence type="ECO:0000313" key="2">
    <source>
        <dbReference type="EMBL" id="KKN53956.1"/>
    </source>
</evidence>
<gene>
    <name evidence="2" type="ORF">LCGC14_0596940</name>
</gene>
<protein>
    <submittedName>
        <fullName evidence="2">Uncharacterized protein</fullName>
    </submittedName>
</protein>
<feature type="transmembrane region" description="Helical" evidence="1">
    <location>
        <begin position="12"/>
        <end position="35"/>
    </location>
</feature>
<comment type="caution">
    <text evidence="2">The sequence shown here is derived from an EMBL/GenBank/DDBJ whole genome shotgun (WGS) entry which is preliminary data.</text>
</comment>
<dbReference type="EMBL" id="LAZR01000949">
    <property type="protein sequence ID" value="KKN53956.1"/>
    <property type="molecule type" value="Genomic_DNA"/>
</dbReference>
<name>A0A0F9TXV2_9ZZZZ</name>
<evidence type="ECO:0000256" key="1">
    <source>
        <dbReference type="SAM" id="Phobius"/>
    </source>
</evidence>
<keyword evidence="1" id="KW-0812">Transmembrane</keyword>
<reference evidence="2" key="1">
    <citation type="journal article" date="2015" name="Nature">
        <title>Complex archaea that bridge the gap between prokaryotes and eukaryotes.</title>
        <authorList>
            <person name="Spang A."/>
            <person name="Saw J.H."/>
            <person name="Jorgensen S.L."/>
            <person name="Zaremba-Niedzwiedzka K."/>
            <person name="Martijn J."/>
            <person name="Lind A.E."/>
            <person name="van Eijk R."/>
            <person name="Schleper C."/>
            <person name="Guy L."/>
            <person name="Ettema T.J."/>
        </authorList>
    </citation>
    <scope>NUCLEOTIDE SEQUENCE</scope>
</reference>